<evidence type="ECO:0000313" key="3">
    <source>
        <dbReference type="Proteomes" id="UP000095552"/>
    </source>
</evidence>
<feature type="chain" id="PRO_5009185875" evidence="1">
    <location>
        <begin position="20"/>
        <end position="194"/>
    </location>
</feature>
<comment type="caution">
    <text evidence="2">The sequence shown here is derived from an EMBL/GenBank/DDBJ whole genome shotgun (WGS) entry which is preliminary data.</text>
</comment>
<dbReference type="EMBL" id="MDGQ01000005">
    <property type="protein sequence ID" value="OEK05569.1"/>
    <property type="molecule type" value="Genomic_DNA"/>
</dbReference>
<dbReference type="Proteomes" id="UP000095552">
    <property type="component" value="Unassembled WGS sequence"/>
</dbReference>
<proteinExistence type="predicted"/>
<evidence type="ECO:0000256" key="1">
    <source>
        <dbReference type="SAM" id="SignalP"/>
    </source>
</evidence>
<protein>
    <submittedName>
        <fullName evidence="2">Uncharacterized protein</fullName>
    </submittedName>
</protein>
<feature type="signal peptide" evidence="1">
    <location>
        <begin position="1"/>
        <end position="19"/>
    </location>
</feature>
<name>A0A1E5T2H5_9BACT</name>
<dbReference type="AlphaFoldDB" id="A0A1E5T2H5"/>
<keyword evidence="1" id="KW-0732">Signal</keyword>
<dbReference type="OrthoDB" id="9814425at2"/>
<keyword evidence="3" id="KW-1185">Reference proteome</keyword>
<organism evidence="2 3">
    <name type="scientific">Roseivirga misakiensis</name>
    <dbReference type="NCBI Taxonomy" id="1563681"/>
    <lineage>
        <taxon>Bacteria</taxon>
        <taxon>Pseudomonadati</taxon>
        <taxon>Bacteroidota</taxon>
        <taxon>Cytophagia</taxon>
        <taxon>Cytophagales</taxon>
        <taxon>Roseivirgaceae</taxon>
        <taxon>Roseivirga</taxon>
    </lineage>
</organism>
<accession>A0A1E5T2H5</accession>
<gene>
    <name evidence="2" type="ORF">BFP71_13115</name>
</gene>
<reference evidence="2 3" key="1">
    <citation type="submission" date="2016-08" db="EMBL/GenBank/DDBJ databases">
        <title>Draft genome of Fabibacter sp. strain SK-8.</title>
        <authorList>
            <person name="Wong S.-K."/>
            <person name="Hamasaki K."/>
            <person name="Yoshizawa S."/>
        </authorList>
    </citation>
    <scope>NUCLEOTIDE SEQUENCE [LARGE SCALE GENOMIC DNA]</scope>
    <source>
        <strain evidence="2 3">SK-8</strain>
    </source>
</reference>
<evidence type="ECO:0000313" key="2">
    <source>
        <dbReference type="EMBL" id="OEK05569.1"/>
    </source>
</evidence>
<sequence>MRRNTFLIILFFASTIIFAQDYSAYVVSEKNPFGLPNPKAPSQIKDYADLIGTCDCQSTSRNQDQTWAEPIAMTWTFKYIMNGMAVQDETIKADGSHSGSIRQYNADSARWHVHYYATSGTPATLPSWEGGLKKEENKIVLYRDSPAPNGTPGNYRITFSEMSKTGFNWIGEWVDKDETISFPLWKITCKKRNP</sequence>